<dbReference type="InterPro" id="IPR011936">
    <property type="entry name" value="Myxo_disulph_rpt"/>
</dbReference>
<reference evidence="5" key="1">
    <citation type="submission" date="2021-01" db="EMBL/GenBank/DDBJ databases">
        <authorList>
            <consortium name="Genoscope - CEA"/>
            <person name="William W."/>
        </authorList>
    </citation>
    <scope>NUCLEOTIDE SEQUENCE</scope>
</reference>
<keyword evidence="4" id="KW-1133">Transmembrane helix</keyword>
<comment type="caution">
    <text evidence="5">The sequence shown here is derived from an EMBL/GenBank/DDBJ whole genome shotgun (WGS) entry which is preliminary data.</text>
</comment>
<feature type="transmembrane region" description="Helical" evidence="4">
    <location>
        <begin position="1383"/>
        <end position="1407"/>
    </location>
</feature>
<gene>
    <name evidence="5" type="ORF">PSON_ATCC_30995.1.T0130002</name>
</gene>
<dbReference type="NCBIfam" id="TIGR02232">
    <property type="entry name" value="myxo_disulf_rpt"/>
    <property type="match status" value="2"/>
</dbReference>
<feature type="transmembrane region" description="Helical" evidence="4">
    <location>
        <begin position="1289"/>
        <end position="1305"/>
    </location>
</feature>
<dbReference type="PANTHER" id="PTHR38934">
    <property type="entry name" value="HYPHALLY REGULATED CELL WALL PROTEIN 1"/>
    <property type="match status" value="1"/>
</dbReference>
<keyword evidence="1" id="KW-0732">Signal</keyword>
<dbReference type="SMART" id="SM00261">
    <property type="entry name" value="FU"/>
    <property type="match status" value="4"/>
</dbReference>
<evidence type="ECO:0000256" key="4">
    <source>
        <dbReference type="SAM" id="Phobius"/>
    </source>
</evidence>
<proteinExistence type="predicted"/>
<evidence type="ECO:0000256" key="2">
    <source>
        <dbReference type="ARBA" id="ARBA00022737"/>
    </source>
</evidence>
<dbReference type="InterPro" id="IPR006212">
    <property type="entry name" value="Furin_repeat"/>
</dbReference>
<evidence type="ECO:0000256" key="1">
    <source>
        <dbReference type="ARBA" id="ARBA00022729"/>
    </source>
</evidence>
<evidence type="ECO:0000313" key="5">
    <source>
        <dbReference type="EMBL" id="CAD8059006.1"/>
    </source>
</evidence>
<feature type="transmembrane region" description="Helical" evidence="4">
    <location>
        <begin position="1349"/>
        <end position="1371"/>
    </location>
</feature>
<name>A0A8S1L2T7_9CILI</name>
<dbReference type="Proteomes" id="UP000692954">
    <property type="component" value="Unassembled WGS sequence"/>
</dbReference>
<keyword evidence="2" id="KW-0677">Repeat</keyword>
<protein>
    <recommendedName>
        <fullName evidence="7">Insulin-like growth factor binding protein, N-terminal</fullName>
    </recommendedName>
</protein>
<feature type="transmembrane region" description="Helical" evidence="4">
    <location>
        <begin position="1428"/>
        <end position="1448"/>
    </location>
</feature>
<organism evidence="5 6">
    <name type="scientific">Paramecium sonneborni</name>
    <dbReference type="NCBI Taxonomy" id="65129"/>
    <lineage>
        <taxon>Eukaryota</taxon>
        <taxon>Sar</taxon>
        <taxon>Alveolata</taxon>
        <taxon>Ciliophora</taxon>
        <taxon>Intramacronucleata</taxon>
        <taxon>Oligohymenophorea</taxon>
        <taxon>Peniculida</taxon>
        <taxon>Parameciidae</taxon>
        <taxon>Paramecium</taxon>
    </lineage>
</organism>
<keyword evidence="4" id="KW-0812">Transmembrane</keyword>
<accession>A0A8S1L2T7</accession>
<dbReference type="EMBL" id="CAJJDN010000013">
    <property type="protein sequence ID" value="CAD8059006.1"/>
    <property type="molecule type" value="Genomic_DNA"/>
</dbReference>
<evidence type="ECO:0000313" key="6">
    <source>
        <dbReference type="Proteomes" id="UP000692954"/>
    </source>
</evidence>
<dbReference type="Pfam" id="PF13948">
    <property type="entry name" value="DUF4215"/>
    <property type="match status" value="6"/>
</dbReference>
<keyword evidence="3" id="KW-1015">Disulfide bond</keyword>
<sequence length="1579" mass="183013">MDHQYSDSFCDNDYIQVGIRNMLVYIKACHPTCLTCNGYTESDCLTCFDSQTVQFGQCKCIDSQQFSQTFIGCRQECSRDNSIARYDKICVEDTRIKSKFTLFQDNIIPQQEQRYLPLVFRNDEFHPKNTDLIFENCNGISFIGKLQYSEGILYQMSLENAVKFIRVRITFYLFNFRQTSEIQILHNNQLQSRVIKDSSGFKVENSLKIFELAENCGTSYTLLRVEMTFQVFNANPVIYFQGQLQQENEFWGLRNVTVDTGFCQENCLICSGFSTCSQCDSVYRLYKNQCVQTCPIHSSNCLDYEDIIPYSSYLAKGFYNLNMTYDEIEEFYDSTTDPSHSLSTRQKFSFLNSKIVLGGLLVWNDGSYIKTWNIQKPHYAVSIYFNLTYGDGYTGSFKYKVGSSSNSYSSLFYNPGGETNLIGRANLESTVYFNVSLTNFYDNSLYVEFQCDVATTNITKEFCAISEYFIVVHYCPPFCFGCTSLTNCNAGYSAPNCAITQYLDFNSTNEIYSCNDCIQPGCHTCKSSEECTQCKNNKFQLLNGICLCDPFTFFQGDDCIKCNKYCENCYGNSQFNCLTCVRDYNRGIQRDQCLCLPGYYDDEINLPCLPICGDLQIVEGEDCDDGNNNPFDGCHNCKLGCNFACDICLNGKCYQCKSGYEVYNNDCRSICLENTITLLQQCQDQKNNCVNCQFQCSLNCIDCRFGSCVQCDEDQGWYIQIDGTCNSICGDGIVSHDEQCDNGNYFSDQQCVNCQLQCQEGCTACINGECYQCIQIGWQLNVLDRNCQPICGDLLVLGNEQCDDGNYEDVDGCDNCNFQLQEQCSLYENGQCRVCNVEGWELTINRCTTICGDQLILGTEECEDGNLIPYDGCFECKFSCEELCIVCEKGVCQACLQPGWIINQYNICITQCGDGIIIYPYEQCDDGNDIPYDGCYLCEFQCSQGCIECQQEQCKKCDQLYQMDYQTAQCVNKNQLDDQNNDQLVEIQFINQNNFRCGENQILIDNLCNNQCGNGIIINQYEECDDGNNYGGDGCSNLCNIEHSYQCLNQQNSFSLCTFILAPQFNLNILSEKKQQIQIVEVTFTQQVKLKELQIQKKLWYLILFHQLDFIQPQTLFQIQQLLQKILNIQFKLNLLNLYITRFCKLIYRKILYLINMNQVCKIIIKPLILALHLFSQKQLNNNQYPSYNQMMSIQYGFGNRKCNYVLLELLQSLSYLRYMKGQFPPHLNYFLNTYTKISMQPIFDYFQVDQLLNELKGGNTSNQVTNKLQEDQDIIFDQPYLLNVKSCYFSIISSLLTYLIYCQLTSESLEKSIKQLQSKFQQNLKILKFITIFQRKIQKKCLIEKQEYFSNGIFKLYFAILHQFMFSAILQFPNYQFDSLFSIFNSINAIFGLLLILISNLQLLQITTAKIKNIWKWKYFYYETKKGFWATQFKPFQFYKIFSYIFIIVKLRDIPEAQSILLSIQSLLFFIYMIKFKPLKSLFELSKLICREFLLMIISGTFLAYSFELSQDNFILIGWIHISLFSTIMASNLFIDLFLQLKRIYDNYLQNKIKQKNKQEREYQFQHLQGFQINKNDL</sequence>
<dbReference type="CDD" id="cd00064">
    <property type="entry name" value="FU"/>
    <property type="match status" value="1"/>
</dbReference>
<feature type="transmembrane region" description="Helical" evidence="4">
    <location>
        <begin position="1489"/>
        <end position="1508"/>
    </location>
</feature>
<feature type="transmembrane region" description="Helical" evidence="4">
    <location>
        <begin position="1460"/>
        <end position="1477"/>
    </location>
</feature>
<evidence type="ECO:0000256" key="3">
    <source>
        <dbReference type="ARBA" id="ARBA00023157"/>
    </source>
</evidence>
<evidence type="ECO:0008006" key="7">
    <source>
        <dbReference type="Google" id="ProtNLM"/>
    </source>
</evidence>
<feature type="transmembrane region" description="Helical" evidence="4">
    <location>
        <begin position="1514"/>
        <end position="1536"/>
    </location>
</feature>
<dbReference type="PANTHER" id="PTHR38934:SF6">
    <property type="entry name" value="CHROMOSOME UNDETERMINED SCAFFOLD_176, WHOLE GENOME SHOTGUN SEQUENCE"/>
    <property type="match status" value="1"/>
</dbReference>
<keyword evidence="6" id="KW-1185">Reference proteome</keyword>
<dbReference type="OrthoDB" id="409374at2759"/>
<keyword evidence="4" id="KW-0472">Membrane</keyword>